<keyword evidence="3" id="KW-1185">Reference proteome</keyword>
<evidence type="ECO:0000313" key="3">
    <source>
        <dbReference type="Proteomes" id="UP001490330"/>
    </source>
</evidence>
<name>A0ABV1VBS7_9ACTN</name>
<sequence>MPSHTPSRPSNTPDLTSYDLLAPQLSGGKDSAVMMAVFMDAARAAGVDDRVISSHSSLGVLEWPPVVFDGIRYPGVSELAALQSAAFGVPADRHVEVTRTMPGPDGTRMPHSLLTEIAAYGRFPRKGSPYCRKASKKGASVWSGTRSAGRLLREADQLRHRQSRTHPTGSP</sequence>
<evidence type="ECO:0008006" key="4">
    <source>
        <dbReference type="Google" id="ProtNLM"/>
    </source>
</evidence>
<reference evidence="2 3" key="1">
    <citation type="submission" date="2024-06" db="EMBL/GenBank/DDBJ databases">
        <title>The Natural Products Discovery Center: Release of the First 8490 Sequenced Strains for Exploring Actinobacteria Biosynthetic Diversity.</title>
        <authorList>
            <person name="Kalkreuter E."/>
            <person name="Kautsar S.A."/>
            <person name="Yang D."/>
            <person name="Bader C.D."/>
            <person name="Teijaro C.N."/>
            <person name="Fluegel L."/>
            <person name="Davis C.M."/>
            <person name="Simpson J.R."/>
            <person name="Lauterbach L."/>
            <person name="Steele A.D."/>
            <person name="Gui C."/>
            <person name="Meng S."/>
            <person name="Li G."/>
            <person name="Viehrig K."/>
            <person name="Ye F."/>
            <person name="Su P."/>
            <person name="Kiefer A.F."/>
            <person name="Nichols A."/>
            <person name="Cepeda A.J."/>
            <person name="Yan W."/>
            <person name="Fan B."/>
            <person name="Jiang Y."/>
            <person name="Adhikari A."/>
            <person name="Zheng C.-J."/>
            <person name="Schuster L."/>
            <person name="Cowan T.M."/>
            <person name="Smanski M.J."/>
            <person name="Chevrette M.G."/>
            <person name="De Carvalho L.P.S."/>
            <person name="Shen B."/>
        </authorList>
    </citation>
    <scope>NUCLEOTIDE SEQUENCE [LARGE SCALE GENOMIC DNA]</scope>
    <source>
        <strain evidence="2 3">NPDC000632</strain>
    </source>
</reference>
<dbReference type="EMBL" id="JBEPCV010000005">
    <property type="protein sequence ID" value="MER6903947.1"/>
    <property type="molecule type" value="Genomic_DNA"/>
</dbReference>
<feature type="region of interest" description="Disordered" evidence="1">
    <location>
        <begin position="129"/>
        <end position="171"/>
    </location>
</feature>
<dbReference type="Proteomes" id="UP001490330">
    <property type="component" value="Unassembled WGS sequence"/>
</dbReference>
<evidence type="ECO:0000313" key="2">
    <source>
        <dbReference type="EMBL" id="MER6903947.1"/>
    </source>
</evidence>
<organism evidence="2 3">
    <name type="scientific">Streptomyces flaveolus</name>
    <dbReference type="NCBI Taxonomy" id="67297"/>
    <lineage>
        <taxon>Bacteria</taxon>
        <taxon>Bacillati</taxon>
        <taxon>Actinomycetota</taxon>
        <taxon>Actinomycetes</taxon>
        <taxon>Kitasatosporales</taxon>
        <taxon>Streptomycetaceae</taxon>
        <taxon>Streptomyces</taxon>
    </lineage>
</organism>
<proteinExistence type="predicted"/>
<protein>
    <recommendedName>
        <fullName evidence="4">Phosphoadenosine phosphosulphate reductase domain-containing protein</fullName>
    </recommendedName>
</protein>
<accession>A0ABV1VBS7</accession>
<gene>
    <name evidence="2" type="ORF">ABT322_09225</name>
</gene>
<comment type="caution">
    <text evidence="2">The sequence shown here is derived from an EMBL/GenBank/DDBJ whole genome shotgun (WGS) entry which is preliminary data.</text>
</comment>
<dbReference type="RefSeq" id="WP_350724182.1">
    <property type="nucleotide sequence ID" value="NZ_JBEPCO010000052.1"/>
</dbReference>
<evidence type="ECO:0000256" key="1">
    <source>
        <dbReference type="SAM" id="MobiDB-lite"/>
    </source>
</evidence>